<evidence type="ECO:0000256" key="2">
    <source>
        <dbReference type="SAM" id="MobiDB-lite"/>
    </source>
</evidence>
<feature type="coiled-coil region" evidence="1">
    <location>
        <begin position="67"/>
        <end position="97"/>
    </location>
</feature>
<sequence>PLRPLSPLNLDFTPLPTTPPGNSPDGPLTSPFIPSPVKLYGGRPRVSAPRRNPRGTRDLQKQPEWQAAGLQQARQEAEAVEQALAEKEREFKAKQKQKLQNTVHGFVRDTMKGGTSLREILDAMFSINQDDPQITGVFSRFFRAHGANLMQKVAERAPEEGDLFATQQIADLVEREGKIIQNLLTRESGTKVSELLSSFNMRGLADELRAAAPTMWGILVAVSTATDDEGESKRRDPSLHDSLRLVCAMVSLLRSQKANNFQAVIALLLAAKREIEVFAHAGISLSYKSVMNYIKTLSQEGIRQFRAVFRSCMCSIVWDNLISNHMKFD</sequence>
<evidence type="ECO:0000256" key="1">
    <source>
        <dbReference type="SAM" id="Coils"/>
    </source>
</evidence>
<feature type="region of interest" description="Disordered" evidence="2">
    <location>
        <begin position="1"/>
        <end position="65"/>
    </location>
</feature>
<organism evidence="3 4">
    <name type="scientific">Favolaschia claudopus</name>
    <dbReference type="NCBI Taxonomy" id="2862362"/>
    <lineage>
        <taxon>Eukaryota</taxon>
        <taxon>Fungi</taxon>
        <taxon>Dikarya</taxon>
        <taxon>Basidiomycota</taxon>
        <taxon>Agaricomycotina</taxon>
        <taxon>Agaricomycetes</taxon>
        <taxon>Agaricomycetidae</taxon>
        <taxon>Agaricales</taxon>
        <taxon>Marasmiineae</taxon>
        <taxon>Mycenaceae</taxon>
        <taxon>Favolaschia</taxon>
    </lineage>
</organism>
<keyword evidence="4" id="KW-1185">Reference proteome</keyword>
<accession>A0AAV9Z5Y5</accession>
<feature type="non-terminal residue" evidence="3">
    <location>
        <position position="1"/>
    </location>
</feature>
<reference evidence="3 4" key="1">
    <citation type="journal article" date="2024" name="J Genomics">
        <title>Draft genome sequencing and assembly of Favolaschia claudopus CIRM-BRFM 2984 isolated from oak limbs.</title>
        <authorList>
            <person name="Navarro D."/>
            <person name="Drula E."/>
            <person name="Chaduli D."/>
            <person name="Cazenave R."/>
            <person name="Ahrendt S."/>
            <person name="Wang J."/>
            <person name="Lipzen A."/>
            <person name="Daum C."/>
            <person name="Barry K."/>
            <person name="Grigoriev I.V."/>
            <person name="Favel A."/>
            <person name="Rosso M.N."/>
            <person name="Martin F."/>
        </authorList>
    </citation>
    <scope>NUCLEOTIDE SEQUENCE [LARGE SCALE GENOMIC DNA]</scope>
    <source>
        <strain evidence="3 4">CIRM-BRFM 2984</strain>
    </source>
</reference>
<dbReference type="EMBL" id="JAWWNJ010000202">
    <property type="protein sequence ID" value="KAK6971843.1"/>
    <property type="molecule type" value="Genomic_DNA"/>
</dbReference>
<evidence type="ECO:0000313" key="4">
    <source>
        <dbReference type="Proteomes" id="UP001362999"/>
    </source>
</evidence>
<comment type="caution">
    <text evidence="3">The sequence shown here is derived from an EMBL/GenBank/DDBJ whole genome shotgun (WGS) entry which is preliminary data.</text>
</comment>
<dbReference type="AlphaFoldDB" id="A0AAV9Z5Y5"/>
<proteinExistence type="predicted"/>
<dbReference type="Proteomes" id="UP001362999">
    <property type="component" value="Unassembled WGS sequence"/>
</dbReference>
<gene>
    <name evidence="3" type="ORF">R3P38DRAFT_2586378</name>
</gene>
<name>A0AAV9Z5Y5_9AGAR</name>
<evidence type="ECO:0000313" key="3">
    <source>
        <dbReference type="EMBL" id="KAK6971843.1"/>
    </source>
</evidence>
<protein>
    <submittedName>
        <fullName evidence="3">Uncharacterized protein</fullName>
    </submittedName>
</protein>
<keyword evidence="1" id="KW-0175">Coiled coil</keyword>